<organism evidence="1 2">
    <name type="scientific">Oryza sativa subsp. japonica</name>
    <name type="common">Rice</name>
    <dbReference type="NCBI Taxonomy" id="39947"/>
    <lineage>
        <taxon>Eukaryota</taxon>
        <taxon>Viridiplantae</taxon>
        <taxon>Streptophyta</taxon>
        <taxon>Embryophyta</taxon>
        <taxon>Tracheophyta</taxon>
        <taxon>Spermatophyta</taxon>
        <taxon>Magnoliopsida</taxon>
        <taxon>Liliopsida</taxon>
        <taxon>Poales</taxon>
        <taxon>Poaceae</taxon>
        <taxon>BOP clade</taxon>
        <taxon>Oryzoideae</taxon>
        <taxon>Oryzeae</taxon>
        <taxon>Oryzinae</taxon>
        <taxon>Oryza</taxon>
        <taxon>Oryza sativa</taxon>
    </lineage>
</organism>
<dbReference type="AlphaFoldDB" id="A0A0P0W865"/>
<dbReference type="InParanoid" id="A0A0P0W865"/>
<reference evidence="1 2" key="2">
    <citation type="journal article" date="2013" name="Plant Cell Physiol.">
        <title>Rice Annotation Project Database (RAP-DB): an integrative and interactive database for rice genomics.</title>
        <authorList>
            <person name="Sakai H."/>
            <person name="Lee S.S."/>
            <person name="Tanaka T."/>
            <person name="Numa H."/>
            <person name="Kim J."/>
            <person name="Kawahara Y."/>
            <person name="Wakimoto H."/>
            <person name="Yang C.C."/>
            <person name="Iwamoto M."/>
            <person name="Abe T."/>
            <person name="Yamada Y."/>
            <person name="Muto A."/>
            <person name="Inokuchi H."/>
            <person name="Ikemura T."/>
            <person name="Matsumoto T."/>
            <person name="Sasaki T."/>
            <person name="Itoh T."/>
        </authorList>
    </citation>
    <scope>NUCLEOTIDE SEQUENCE [LARGE SCALE GENOMIC DNA]</scope>
    <source>
        <strain evidence="2">cv. Nipponbare</strain>
    </source>
</reference>
<name>A0A0P0W865_ORYSJ</name>
<evidence type="ECO:0000313" key="2">
    <source>
        <dbReference type="Proteomes" id="UP000059680"/>
    </source>
</evidence>
<reference evidence="2" key="1">
    <citation type="journal article" date="2005" name="Nature">
        <title>The map-based sequence of the rice genome.</title>
        <authorList>
            <consortium name="International rice genome sequencing project (IRGSP)"/>
            <person name="Matsumoto T."/>
            <person name="Wu J."/>
            <person name="Kanamori H."/>
            <person name="Katayose Y."/>
            <person name="Fujisawa M."/>
            <person name="Namiki N."/>
            <person name="Mizuno H."/>
            <person name="Yamamoto K."/>
            <person name="Antonio B.A."/>
            <person name="Baba T."/>
            <person name="Sakata K."/>
            <person name="Nagamura Y."/>
            <person name="Aoki H."/>
            <person name="Arikawa K."/>
            <person name="Arita K."/>
            <person name="Bito T."/>
            <person name="Chiden Y."/>
            <person name="Fujitsuka N."/>
            <person name="Fukunaka R."/>
            <person name="Hamada M."/>
            <person name="Harada C."/>
            <person name="Hayashi A."/>
            <person name="Hijishita S."/>
            <person name="Honda M."/>
            <person name="Hosokawa S."/>
            <person name="Ichikawa Y."/>
            <person name="Idonuma A."/>
            <person name="Iijima M."/>
            <person name="Ikeda M."/>
            <person name="Ikeno M."/>
            <person name="Ito K."/>
            <person name="Ito S."/>
            <person name="Ito T."/>
            <person name="Ito Y."/>
            <person name="Ito Y."/>
            <person name="Iwabuchi A."/>
            <person name="Kamiya K."/>
            <person name="Karasawa W."/>
            <person name="Kurita K."/>
            <person name="Katagiri S."/>
            <person name="Kikuta A."/>
            <person name="Kobayashi H."/>
            <person name="Kobayashi N."/>
            <person name="Machita K."/>
            <person name="Maehara T."/>
            <person name="Masukawa M."/>
            <person name="Mizubayashi T."/>
            <person name="Mukai Y."/>
            <person name="Nagasaki H."/>
            <person name="Nagata Y."/>
            <person name="Naito S."/>
            <person name="Nakashima M."/>
            <person name="Nakama Y."/>
            <person name="Nakamichi Y."/>
            <person name="Nakamura M."/>
            <person name="Meguro A."/>
            <person name="Negishi M."/>
            <person name="Ohta I."/>
            <person name="Ohta T."/>
            <person name="Okamoto M."/>
            <person name="Ono N."/>
            <person name="Saji S."/>
            <person name="Sakaguchi M."/>
            <person name="Sakai K."/>
            <person name="Shibata M."/>
            <person name="Shimokawa T."/>
            <person name="Song J."/>
            <person name="Takazaki Y."/>
            <person name="Terasawa K."/>
            <person name="Tsugane M."/>
            <person name="Tsuji K."/>
            <person name="Ueda S."/>
            <person name="Waki K."/>
            <person name="Yamagata H."/>
            <person name="Yamamoto M."/>
            <person name="Yamamoto S."/>
            <person name="Yamane H."/>
            <person name="Yoshiki S."/>
            <person name="Yoshihara R."/>
            <person name="Yukawa K."/>
            <person name="Zhong H."/>
            <person name="Yano M."/>
            <person name="Yuan Q."/>
            <person name="Ouyang S."/>
            <person name="Liu J."/>
            <person name="Jones K.M."/>
            <person name="Gansberger K."/>
            <person name="Moffat K."/>
            <person name="Hill J."/>
            <person name="Bera J."/>
            <person name="Fadrosh D."/>
            <person name="Jin S."/>
            <person name="Johri S."/>
            <person name="Kim M."/>
            <person name="Overton L."/>
            <person name="Reardon M."/>
            <person name="Tsitrin T."/>
            <person name="Vuong H."/>
            <person name="Weaver B."/>
            <person name="Ciecko A."/>
            <person name="Tallon L."/>
            <person name="Jackson J."/>
            <person name="Pai G."/>
            <person name="Aken S.V."/>
            <person name="Utterback T."/>
            <person name="Reidmuller S."/>
            <person name="Feldblyum T."/>
            <person name="Hsiao J."/>
            <person name="Zismann V."/>
            <person name="Iobst S."/>
            <person name="de Vazeille A.R."/>
            <person name="Buell C.R."/>
            <person name="Ying K."/>
            <person name="Li Y."/>
            <person name="Lu T."/>
            <person name="Huang Y."/>
            <person name="Zhao Q."/>
            <person name="Feng Q."/>
            <person name="Zhang L."/>
            <person name="Zhu J."/>
            <person name="Weng Q."/>
            <person name="Mu J."/>
            <person name="Lu Y."/>
            <person name="Fan D."/>
            <person name="Liu Y."/>
            <person name="Guan J."/>
            <person name="Zhang Y."/>
            <person name="Yu S."/>
            <person name="Liu X."/>
            <person name="Zhang Y."/>
            <person name="Hong G."/>
            <person name="Han B."/>
            <person name="Choisne N."/>
            <person name="Demange N."/>
            <person name="Orjeda G."/>
            <person name="Samain S."/>
            <person name="Cattolico L."/>
            <person name="Pelletier E."/>
            <person name="Couloux A."/>
            <person name="Segurens B."/>
            <person name="Wincker P."/>
            <person name="D'Hont A."/>
            <person name="Scarpelli C."/>
            <person name="Weissenbach J."/>
            <person name="Salanoubat M."/>
            <person name="Quetier F."/>
            <person name="Yu Y."/>
            <person name="Kim H.R."/>
            <person name="Rambo T."/>
            <person name="Currie J."/>
            <person name="Collura K."/>
            <person name="Luo M."/>
            <person name="Yang T."/>
            <person name="Ammiraju J.S.S."/>
            <person name="Engler F."/>
            <person name="Soderlund C."/>
            <person name="Wing R.A."/>
            <person name="Palmer L.E."/>
            <person name="de la Bastide M."/>
            <person name="Spiegel L."/>
            <person name="Nascimento L."/>
            <person name="Zutavern T."/>
            <person name="O'Shaughnessy A."/>
            <person name="Dike S."/>
            <person name="Dedhia N."/>
            <person name="Preston R."/>
            <person name="Balija V."/>
            <person name="McCombie W.R."/>
            <person name="Chow T."/>
            <person name="Chen H."/>
            <person name="Chung M."/>
            <person name="Chen C."/>
            <person name="Shaw J."/>
            <person name="Wu H."/>
            <person name="Hsiao K."/>
            <person name="Chao Y."/>
            <person name="Chu M."/>
            <person name="Cheng C."/>
            <person name="Hour A."/>
            <person name="Lee P."/>
            <person name="Lin S."/>
            <person name="Lin Y."/>
            <person name="Liou J."/>
            <person name="Liu S."/>
            <person name="Hsing Y."/>
            <person name="Raghuvanshi S."/>
            <person name="Mohanty A."/>
            <person name="Bharti A.K."/>
            <person name="Gaur A."/>
            <person name="Gupta V."/>
            <person name="Kumar D."/>
            <person name="Ravi V."/>
            <person name="Vij S."/>
            <person name="Kapur A."/>
            <person name="Khurana P."/>
            <person name="Khurana P."/>
            <person name="Khurana J.P."/>
            <person name="Tyagi A.K."/>
            <person name="Gaikwad K."/>
            <person name="Singh A."/>
            <person name="Dalal V."/>
            <person name="Srivastava S."/>
            <person name="Dixit A."/>
            <person name="Pal A.K."/>
            <person name="Ghazi I.A."/>
            <person name="Yadav M."/>
            <person name="Pandit A."/>
            <person name="Bhargava A."/>
            <person name="Sureshbabu K."/>
            <person name="Batra K."/>
            <person name="Sharma T.R."/>
            <person name="Mohapatra T."/>
            <person name="Singh N.K."/>
            <person name="Messing J."/>
            <person name="Nelson A.B."/>
            <person name="Fuks G."/>
            <person name="Kavchok S."/>
            <person name="Keizer G."/>
            <person name="Linton E."/>
            <person name="Llaca V."/>
            <person name="Song R."/>
            <person name="Tanyolac B."/>
            <person name="Young S."/>
            <person name="Ho-Il K."/>
            <person name="Hahn J.H."/>
            <person name="Sangsakoo G."/>
            <person name="Vanavichit A."/>
            <person name="de Mattos Luiz.A.T."/>
            <person name="Zimmer P.D."/>
            <person name="Malone G."/>
            <person name="Dellagostin O."/>
            <person name="de Oliveira A.C."/>
            <person name="Bevan M."/>
            <person name="Bancroft I."/>
            <person name="Minx P."/>
            <person name="Cordum H."/>
            <person name="Wilson R."/>
            <person name="Cheng Z."/>
            <person name="Jin W."/>
            <person name="Jiang J."/>
            <person name="Leong S.A."/>
            <person name="Iwama H."/>
            <person name="Gojobori T."/>
            <person name="Itoh T."/>
            <person name="Niimura Y."/>
            <person name="Fujii Y."/>
            <person name="Habara T."/>
            <person name="Sakai H."/>
            <person name="Sato Y."/>
            <person name="Wilson G."/>
            <person name="Kumar K."/>
            <person name="McCouch S."/>
            <person name="Juretic N."/>
            <person name="Hoen D."/>
            <person name="Wright S."/>
            <person name="Bruskiewich R."/>
            <person name="Bureau T."/>
            <person name="Miyao A."/>
            <person name="Hirochika H."/>
            <person name="Nishikawa T."/>
            <person name="Kadowaki K."/>
            <person name="Sugiura M."/>
            <person name="Burr B."/>
            <person name="Sasaki T."/>
        </authorList>
    </citation>
    <scope>NUCLEOTIDE SEQUENCE [LARGE SCALE GENOMIC DNA]</scope>
    <source>
        <strain evidence="2">cv. Nipponbare</strain>
    </source>
</reference>
<sequence>MAKLSRRGLATTRSATLGHCSSVRSARFGQPETSCCTASSVVAMILLRERISSDGMETPPSGTSSWKLVSRRRRSVSHRKMCGGVAVNEPRMESSKSAEASGWRRKGQSLRLEQSPCLSLTSNSWRPAAVAVATAWWSASCGGQRSTSRSVRMGAAEFLATMALEIWSLSGSTRSTTGTAAWMWRHRWDSAAVLAASTEPR</sequence>
<accession>A0A0P0W865</accession>
<dbReference type="EMBL" id="AP014960">
    <property type="protein sequence ID" value="BAS88302.1"/>
    <property type="molecule type" value="Genomic_DNA"/>
</dbReference>
<protein>
    <submittedName>
        <fullName evidence="1">Os04g0267016 protein</fullName>
    </submittedName>
</protein>
<keyword evidence="2" id="KW-1185">Reference proteome</keyword>
<reference evidence="1 2" key="3">
    <citation type="journal article" date="2013" name="Rice">
        <title>Improvement of the Oryza sativa Nipponbare reference genome using next generation sequence and optical map data.</title>
        <authorList>
            <person name="Kawahara Y."/>
            <person name="de la Bastide M."/>
            <person name="Hamilton J.P."/>
            <person name="Kanamori H."/>
            <person name="McCombie W.R."/>
            <person name="Ouyang S."/>
            <person name="Schwartz D.C."/>
            <person name="Tanaka T."/>
            <person name="Wu J."/>
            <person name="Zhou S."/>
            <person name="Childs K.L."/>
            <person name="Davidson R.M."/>
            <person name="Lin H."/>
            <person name="Quesada-Ocampo L."/>
            <person name="Vaillancourt B."/>
            <person name="Sakai H."/>
            <person name="Lee S.S."/>
            <person name="Kim J."/>
            <person name="Numa H."/>
            <person name="Itoh T."/>
            <person name="Buell C.R."/>
            <person name="Matsumoto T."/>
        </authorList>
    </citation>
    <scope>NUCLEOTIDE SEQUENCE [LARGE SCALE GENOMIC DNA]</scope>
    <source>
        <strain evidence="2">cv. Nipponbare</strain>
    </source>
</reference>
<dbReference type="PaxDb" id="39947-A0A0P0W865"/>
<gene>
    <name evidence="1" type="ordered locus">Os04g0267016</name>
    <name evidence="1" type="ORF">OSNPB_040267016</name>
</gene>
<evidence type="ECO:0000313" key="1">
    <source>
        <dbReference type="EMBL" id="BAS88302.1"/>
    </source>
</evidence>
<dbReference type="Proteomes" id="UP000059680">
    <property type="component" value="Chromosome 4"/>
</dbReference>
<proteinExistence type="predicted"/>